<dbReference type="Proteomes" id="UP000253562">
    <property type="component" value="Unassembled WGS sequence"/>
</dbReference>
<evidence type="ECO:0000259" key="6">
    <source>
        <dbReference type="PROSITE" id="PS51007"/>
    </source>
</evidence>
<dbReference type="SUPFAM" id="SSF46626">
    <property type="entry name" value="Cytochrome c"/>
    <property type="match status" value="2"/>
</dbReference>
<feature type="domain" description="Cytochrome c" evidence="6">
    <location>
        <begin position="362"/>
        <end position="443"/>
    </location>
</feature>
<feature type="domain" description="Cytochrome c" evidence="6">
    <location>
        <begin position="474"/>
        <end position="610"/>
    </location>
</feature>
<feature type="transmembrane region" description="Helical" evidence="5">
    <location>
        <begin position="79"/>
        <end position="100"/>
    </location>
</feature>
<dbReference type="GO" id="GO:0009055">
    <property type="term" value="F:electron transfer activity"/>
    <property type="evidence" value="ECO:0007669"/>
    <property type="project" value="InterPro"/>
</dbReference>
<evidence type="ECO:0000256" key="4">
    <source>
        <dbReference type="PROSITE-ProRule" id="PRU00433"/>
    </source>
</evidence>
<dbReference type="EMBL" id="QPEX01000024">
    <property type="protein sequence ID" value="RCS49464.1"/>
    <property type="molecule type" value="Genomic_DNA"/>
</dbReference>
<evidence type="ECO:0000256" key="5">
    <source>
        <dbReference type="SAM" id="Phobius"/>
    </source>
</evidence>
<keyword evidence="5" id="KW-0472">Membrane</keyword>
<feature type="transmembrane region" description="Helical" evidence="5">
    <location>
        <begin position="200"/>
        <end position="221"/>
    </location>
</feature>
<feature type="transmembrane region" description="Helical" evidence="5">
    <location>
        <begin position="112"/>
        <end position="131"/>
    </location>
</feature>
<evidence type="ECO:0000256" key="3">
    <source>
        <dbReference type="ARBA" id="ARBA00023004"/>
    </source>
</evidence>
<protein>
    <submittedName>
        <fullName evidence="7">Cytochrome C</fullName>
    </submittedName>
</protein>
<feature type="transmembrane region" description="Helical" evidence="5">
    <location>
        <begin position="303"/>
        <end position="323"/>
    </location>
</feature>
<reference evidence="7 8" key="1">
    <citation type="submission" date="2018-07" db="EMBL/GenBank/DDBJ databases">
        <title>Comparative genomes isolates from brazilian mangrove.</title>
        <authorList>
            <person name="De Araujo J.E."/>
            <person name="Taketani R.G."/>
            <person name="Silva M.C.P."/>
            <person name="Lourenco M.V."/>
            <person name="Oliveira V.M."/>
            <person name="Andreote F.D."/>
        </authorList>
    </citation>
    <scope>NUCLEOTIDE SEQUENCE [LARGE SCALE GENOMIC DNA]</scope>
    <source>
        <strain evidence="7 8">HEX PRIS-MGV</strain>
    </source>
</reference>
<dbReference type="RefSeq" id="WP_114369176.1">
    <property type="nucleotide sequence ID" value="NZ_QPEX01000024.1"/>
</dbReference>
<feature type="transmembrane region" description="Helical" evidence="5">
    <location>
        <begin position="242"/>
        <end position="264"/>
    </location>
</feature>
<sequence length="610" mass="68151">MNTLSLLAQMPTPRDLPLPLPIDELTLRGLLVPLFLLHILFVNLMVGGTILAVIYEILGYTKKQPKFDRLAEQIAASVTVNKSLAVVLGVGPLLIINLLYTLTFYSSNSLTGHAWILIVPLVTAAFLLTYLHKYTWSNWCVGGLKILHIGLGICSMMLFLSIPFIFLANINLMQYPDRWYDVQGFFSSLTIGNGNVFFRYLHFLAASVAVTALFLCIWLTFGKQASERLPEGFTVPATRRHFYRLTYYITMAQFLVGPVLLLILPHVGMNAYVVVPILIGACLGIGLLWLLKLEIHSDDARIGRLWAPIFLVFTVVALSMGIGRQMYRDVALKDFNDAVLERTVAFREEVAAFNTAFASAGGREMNGEQLYTMVCSSCHQVELEKTAPSIQEIYRLHKDHPEKIVEWAMHPGKKRQQFGQMPSMAHIGEEKLALVANYMLELGSGEKEFVVDESQWIRNLPREEAFARTMELPGVPQQGELLFTTQTCVSCHVSQNGKSTVGPDLKGIGKRLSRKQIVESILDPSAEIAKGYETWSVLTWEGIVHTGLITEQNEEEGTLTIRLADGKEVELIEDDLDAKSQQSQSQMPNGVVDNITPEQLADLVAYVMQL</sequence>
<dbReference type="AlphaFoldDB" id="A0A368KRI0"/>
<dbReference type="InterPro" id="IPR009056">
    <property type="entry name" value="Cyt_c-like_dom"/>
</dbReference>
<name>A0A368KRI0_9BACT</name>
<keyword evidence="5" id="KW-1133">Transmembrane helix</keyword>
<proteinExistence type="predicted"/>
<evidence type="ECO:0000256" key="2">
    <source>
        <dbReference type="ARBA" id="ARBA00022723"/>
    </source>
</evidence>
<dbReference type="GO" id="GO:0046872">
    <property type="term" value="F:metal ion binding"/>
    <property type="evidence" value="ECO:0007669"/>
    <property type="project" value="UniProtKB-KW"/>
</dbReference>
<organism evidence="7 8">
    <name type="scientific">Bremerella cremea</name>
    <dbReference type="NCBI Taxonomy" id="1031537"/>
    <lineage>
        <taxon>Bacteria</taxon>
        <taxon>Pseudomonadati</taxon>
        <taxon>Planctomycetota</taxon>
        <taxon>Planctomycetia</taxon>
        <taxon>Pirellulales</taxon>
        <taxon>Pirellulaceae</taxon>
        <taxon>Bremerella</taxon>
    </lineage>
</organism>
<keyword evidence="5" id="KW-0812">Transmembrane</keyword>
<dbReference type="NCBIfam" id="TIGR02603">
    <property type="entry name" value="CxxCH_TIGR02603"/>
    <property type="match status" value="1"/>
</dbReference>
<keyword evidence="1 4" id="KW-0349">Heme</keyword>
<evidence type="ECO:0000256" key="1">
    <source>
        <dbReference type="ARBA" id="ARBA00022617"/>
    </source>
</evidence>
<dbReference type="Pfam" id="PF00034">
    <property type="entry name" value="Cytochrom_C"/>
    <property type="match status" value="1"/>
</dbReference>
<dbReference type="InterPro" id="IPR036909">
    <property type="entry name" value="Cyt_c-like_dom_sf"/>
</dbReference>
<keyword evidence="3 4" id="KW-0408">Iron</keyword>
<evidence type="ECO:0000313" key="8">
    <source>
        <dbReference type="Proteomes" id="UP000253562"/>
    </source>
</evidence>
<evidence type="ECO:0000313" key="7">
    <source>
        <dbReference type="EMBL" id="RCS49464.1"/>
    </source>
</evidence>
<feature type="transmembrane region" description="Helical" evidence="5">
    <location>
        <begin position="35"/>
        <end position="58"/>
    </location>
</feature>
<dbReference type="InterPro" id="IPR013427">
    <property type="entry name" value="Haem-bd_dom_put"/>
</dbReference>
<dbReference type="PANTHER" id="PTHR33546">
    <property type="entry name" value="LARGE, MULTIFUNCTIONAL SECRETED PROTEIN-RELATED"/>
    <property type="match status" value="1"/>
</dbReference>
<dbReference type="OrthoDB" id="247847at2"/>
<gene>
    <name evidence="7" type="ORF">DTL42_13140</name>
</gene>
<comment type="caution">
    <text evidence="7">The sequence shown here is derived from an EMBL/GenBank/DDBJ whole genome shotgun (WGS) entry which is preliminary data.</text>
</comment>
<feature type="transmembrane region" description="Helical" evidence="5">
    <location>
        <begin position="270"/>
        <end position="291"/>
    </location>
</feature>
<accession>A0A368KRI0</accession>
<dbReference type="PROSITE" id="PS51007">
    <property type="entry name" value="CYTC"/>
    <property type="match status" value="2"/>
</dbReference>
<dbReference type="GO" id="GO:0020037">
    <property type="term" value="F:heme binding"/>
    <property type="evidence" value="ECO:0007669"/>
    <property type="project" value="InterPro"/>
</dbReference>
<keyword evidence="2 4" id="KW-0479">Metal-binding</keyword>
<feature type="transmembrane region" description="Helical" evidence="5">
    <location>
        <begin position="143"/>
        <end position="170"/>
    </location>
</feature>
<dbReference type="Gene3D" id="1.10.760.10">
    <property type="entry name" value="Cytochrome c-like domain"/>
    <property type="match status" value="2"/>
</dbReference>
<dbReference type="PANTHER" id="PTHR33546:SF1">
    <property type="entry name" value="LARGE, MULTIFUNCTIONAL SECRETED PROTEIN"/>
    <property type="match status" value="1"/>
</dbReference>